<dbReference type="EC" id="2.8.2.-" evidence="9"/>
<keyword evidence="6 9" id="KW-0333">Golgi apparatus</keyword>
<dbReference type="InterPro" id="IPR005331">
    <property type="entry name" value="Sulfotransferase"/>
</dbReference>
<proteinExistence type="inferred from homology"/>
<dbReference type="GO" id="GO:0008146">
    <property type="term" value="F:sulfotransferase activity"/>
    <property type="evidence" value="ECO:0007669"/>
    <property type="project" value="InterPro"/>
</dbReference>
<comment type="subcellular location">
    <subcellularLocation>
        <location evidence="1 9">Golgi apparatus membrane</location>
        <topology evidence="1 9">Single-pass type II membrane protein</topology>
    </subcellularLocation>
</comment>
<evidence type="ECO:0000256" key="1">
    <source>
        <dbReference type="ARBA" id="ARBA00004323"/>
    </source>
</evidence>
<dbReference type="AlphaFoldDB" id="A0A6J8AZ24"/>
<dbReference type="InterPro" id="IPR018011">
    <property type="entry name" value="Carb_sulfotrans_8-10"/>
</dbReference>
<dbReference type="GO" id="GO:0000139">
    <property type="term" value="C:Golgi membrane"/>
    <property type="evidence" value="ECO:0007669"/>
    <property type="project" value="UniProtKB-SubCell"/>
</dbReference>
<dbReference type="Pfam" id="PF03567">
    <property type="entry name" value="Sulfotransfer_2"/>
    <property type="match status" value="1"/>
</dbReference>
<evidence type="ECO:0000256" key="4">
    <source>
        <dbReference type="ARBA" id="ARBA00022692"/>
    </source>
</evidence>
<evidence type="ECO:0000256" key="2">
    <source>
        <dbReference type="ARBA" id="ARBA00006339"/>
    </source>
</evidence>
<evidence type="ECO:0000256" key="3">
    <source>
        <dbReference type="ARBA" id="ARBA00022679"/>
    </source>
</evidence>
<evidence type="ECO:0000256" key="9">
    <source>
        <dbReference type="RuleBase" id="RU364020"/>
    </source>
</evidence>
<organism evidence="10 11">
    <name type="scientific">Mytilus coruscus</name>
    <name type="common">Sea mussel</name>
    <dbReference type="NCBI Taxonomy" id="42192"/>
    <lineage>
        <taxon>Eukaryota</taxon>
        <taxon>Metazoa</taxon>
        <taxon>Spiralia</taxon>
        <taxon>Lophotrochozoa</taxon>
        <taxon>Mollusca</taxon>
        <taxon>Bivalvia</taxon>
        <taxon>Autobranchia</taxon>
        <taxon>Pteriomorphia</taxon>
        <taxon>Mytilida</taxon>
        <taxon>Mytiloidea</taxon>
        <taxon>Mytilidae</taxon>
        <taxon>Mytilinae</taxon>
        <taxon>Mytilus</taxon>
    </lineage>
</organism>
<keyword evidence="3 9" id="KW-0808">Transferase</keyword>
<dbReference type="EMBL" id="CACVKT020002176">
    <property type="protein sequence ID" value="CAC5376208.1"/>
    <property type="molecule type" value="Genomic_DNA"/>
</dbReference>
<dbReference type="Proteomes" id="UP000507470">
    <property type="component" value="Unassembled WGS sequence"/>
</dbReference>
<keyword evidence="9" id="KW-0735">Signal-anchor</keyword>
<evidence type="ECO:0000313" key="10">
    <source>
        <dbReference type="EMBL" id="CAC5376208.1"/>
    </source>
</evidence>
<comment type="similarity">
    <text evidence="2 9">Belongs to the sulfotransferase 2 family.</text>
</comment>
<evidence type="ECO:0000256" key="5">
    <source>
        <dbReference type="ARBA" id="ARBA00022989"/>
    </source>
</evidence>
<keyword evidence="8 9" id="KW-0325">Glycoprotein</keyword>
<evidence type="ECO:0000256" key="6">
    <source>
        <dbReference type="ARBA" id="ARBA00023034"/>
    </source>
</evidence>
<dbReference type="PANTHER" id="PTHR12137">
    <property type="entry name" value="CARBOHYDRATE SULFOTRANSFERASE"/>
    <property type="match status" value="1"/>
</dbReference>
<keyword evidence="9" id="KW-0119">Carbohydrate metabolism</keyword>
<dbReference type="GO" id="GO:0016051">
    <property type="term" value="P:carbohydrate biosynthetic process"/>
    <property type="evidence" value="ECO:0007669"/>
    <property type="project" value="InterPro"/>
</dbReference>
<dbReference type="PANTHER" id="PTHR12137:SF54">
    <property type="entry name" value="CARBOHYDRATE SULFOTRANSFERASE"/>
    <property type="match status" value="1"/>
</dbReference>
<keyword evidence="5" id="KW-1133">Transmembrane helix</keyword>
<accession>A0A6J8AZ24</accession>
<reference evidence="10 11" key="1">
    <citation type="submission" date="2020-06" db="EMBL/GenBank/DDBJ databases">
        <authorList>
            <person name="Li R."/>
            <person name="Bekaert M."/>
        </authorList>
    </citation>
    <scope>NUCLEOTIDE SEQUENCE [LARGE SCALE GENOMIC DNA]</scope>
    <source>
        <strain evidence="11">wild</strain>
    </source>
</reference>
<keyword evidence="7" id="KW-0472">Membrane</keyword>
<keyword evidence="11" id="KW-1185">Reference proteome</keyword>
<evidence type="ECO:0000256" key="7">
    <source>
        <dbReference type="ARBA" id="ARBA00023136"/>
    </source>
</evidence>
<keyword evidence="4" id="KW-0812">Transmembrane</keyword>
<protein>
    <recommendedName>
        <fullName evidence="9">Carbohydrate sulfotransferase</fullName>
        <ecNumber evidence="9">2.8.2.-</ecNumber>
    </recommendedName>
</protein>
<sequence length="255" mass="30546">MNKIQSFFKYNWKVKPVIPMLTTNDIKILIRNREPRTCPVVVPSYKLIFFYNQKSAATYWKYLLHYIQNISTVREPHILQDPVKSGFTFLRDFNATEITYMMYSKTWTKATFVREPRERLLSAYLDKVVKQNFFQRRCNKNISSLGEFLKVIKTCKNSHWESQVRAPLHFYKDMMIGKFENISKFTKALLTKIGAWNTKVEKWLQSDELSLRYRIHSVGGANKLHLFYNRNLENEIFDMYSLDYKVFGFKQDYIT</sequence>
<dbReference type="OrthoDB" id="206904at2759"/>
<evidence type="ECO:0000313" key="11">
    <source>
        <dbReference type="Proteomes" id="UP000507470"/>
    </source>
</evidence>
<evidence type="ECO:0000256" key="8">
    <source>
        <dbReference type="ARBA" id="ARBA00023180"/>
    </source>
</evidence>
<name>A0A6J8AZ24_MYTCO</name>
<gene>
    <name evidence="10" type="ORF">MCOR_12934</name>
</gene>